<dbReference type="Proteomes" id="UP000199111">
    <property type="component" value="Unassembled WGS sequence"/>
</dbReference>
<sequence length="77" mass="7435">MSGPADCPAGVCVTCSDQAVPMTVLRLVEPDLAMAGTGGVAEEVSVALVDAAVGDTVLVHAKEAIAVIAKGGGDGQA</sequence>
<evidence type="ECO:0000256" key="1">
    <source>
        <dbReference type="ARBA" id="ARBA00006018"/>
    </source>
</evidence>
<dbReference type="AlphaFoldDB" id="A0A1I3XG11"/>
<name>A0A1I3XG11_9ACTN</name>
<evidence type="ECO:0000313" key="2">
    <source>
        <dbReference type="EMBL" id="SFK18269.1"/>
    </source>
</evidence>
<dbReference type="RefSeq" id="WP_093889426.1">
    <property type="nucleotide sequence ID" value="NZ_FOQY01000019.1"/>
</dbReference>
<evidence type="ECO:0000313" key="3">
    <source>
        <dbReference type="Proteomes" id="UP000199111"/>
    </source>
</evidence>
<dbReference type="GeneID" id="96300738"/>
<dbReference type="EMBL" id="FOQY01000019">
    <property type="protein sequence ID" value="SFK18269.1"/>
    <property type="molecule type" value="Genomic_DNA"/>
</dbReference>
<dbReference type="Gene3D" id="2.30.30.140">
    <property type="match status" value="1"/>
</dbReference>
<proteinExistence type="inferred from homology"/>
<accession>A0A1I3XG11</accession>
<organism evidence="2 3">
    <name type="scientific">Streptosporangium canum</name>
    <dbReference type="NCBI Taxonomy" id="324952"/>
    <lineage>
        <taxon>Bacteria</taxon>
        <taxon>Bacillati</taxon>
        <taxon>Actinomycetota</taxon>
        <taxon>Actinomycetes</taxon>
        <taxon>Streptosporangiales</taxon>
        <taxon>Streptosporangiaceae</taxon>
        <taxon>Streptosporangium</taxon>
    </lineage>
</organism>
<gene>
    <name evidence="2" type="ORF">SAMN05216275_11911</name>
</gene>
<dbReference type="Pfam" id="PF01455">
    <property type="entry name" value="HupF_HypC"/>
    <property type="match status" value="1"/>
</dbReference>
<dbReference type="SUPFAM" id="SSF159127">
    <property type="entry name" value="HupF/HypC-like"/>
    <property type="match status" value="1"/>
</dbReference>
<protein>
    <submittedName>
        <fullName evidence="2">Hydrogenase expression/formation protein HypC</fullName>
    </submittedName>
</protein>
<comment type="similarity">
    <text evidence="1">Belongs to the HupF/HypC family.</text>
</comment>
<dbReference type="InterPro" id="IPR001109">
    <property type="entry name" value="Hydrogenase_HupF/HypC"/>
</dbReference>
<keyword evidence="3" id="KW-1185">Reference proteome</keyword>
<reference evidence="3" key="1">
    <citation type="submission" date="2016-10" db="EMBL/GenBank/DDBJ databases">
        <authorList>
            <person name="Varghese N."/>
            <person name="Submissions S."/>
        </authorList>
    </citation>
    <scope>NUCLEOTIDE SEQUENCE [LARGE SCALE GENOMIC DNA]</scope>
    <source>
        <strain evidence="3">CGMCC 4.2126</strain>
    </source>
</reference>